<organism evidence="1 2">
    <name type="scientific">Bremia lactucae</name>
    <name type="common">Lettuce downy mildew</name>
    <dbReference type="NCBI Taxonomy" id="4779"/>
    <lineage>
        <taxon>Eukaryota</taxon>
        <taxon>Sar</taxon>
        <taxon>Stramenopiles</taxon>
        <taxon>Oomycota</taxon>
        <taxon>Peronosporomycetes</taxon>
        <taxon>Peronosporales</taxon>
        <taxon>Peronosporaceae</taxon>
        <taxon>Bremia</taxon>
    </lineage>
</organism>
<reference evidence="1 2" key="1">
    <citation type="journal article" date="2021" name="Genome Biol.">
        <title>AFLAP: assembly-free linkage analysis pipeline using k-mers from genome sequencing data.</title>
        <authorList>
            <person name="Fletcher K."/>
            <person name="Zhang L."/>
            <person name="Gil J."/>
            <person name="Han R."/>
            <person name="Cavanaugh K."/>
            <person name="Michelmore R."/>
        </authorList>
    </citation>
    <scope>NUCLEOTIDE SEQUENCE [LARGE SCALE GENOMIC DNA]</scope>
    <source>
        <strain evidence="1 2">SF5</strain>
    </source>
</reference>
<dbReference type="RefSeq" id="XP_067814807.1">
    <property type="nucleotide sequence ID" value="XM_067958783.1"/>
</dbReference>
<evidence type="ECO:0000313" key="1">
    <source>
        <dbReference type="EMBL" id="TDH65308.1"/>
    </source>
</evidence>
<name>A0A976IAW2_BRELC</name>
<dbReference type="KEGG" id="blac:94344454"/>
<dbReference type="GeneID" id="94344454"/>
<protein>
    <submittedName>
        <fullName evidence="1">Uncharacterized protein</fullName>
    </submittedName>
</protein>
<keyword evidence="2" id="KW-1185">Reference proteome</keyword>
<accession>A0A976IAW2</accession>
<dbReference type="Proteomes" id="UP000294530">
    <property type="component" value="Unassembled WGS sequence"/>
</dbReference>
<dbReference type="AlphaFoldDB" id="A0A976IAW2"/>
<gene>
    <name evidence="1" type="ORF">CCR75_000677</name>
</gene>
<sequence>MRGVPGKLRGPFSKQILLKFADNTITTLRCADGRAVTTAQEKAVTHGRSLGTKVSLGLTQVEDIIESMPEAGKMPTELFDGNIIITE</sequence>
<dbReference type="EMBL" id="SHOA02000001">
    <property type="protein sequence ID" value="TDH65308.1"/>
    <property type="molecule type" value="Genomic_DNA"/>
</dbReference>
<evidence type="ECO:0000313" key="2">
    <source>
        <dbReference type="Proteomes" id="UP000294530"/>
    </source>
</evidence>
<comment type="caution">
    <text evidence="1">The sequence shown here is derived from an EMBL/GenBank/DDBJ whole genome shotgun (WGS) entry which is preliminary data.</text>
</comment>
<proteinExistence type="predicted"/>